<evidence type="ECO:0000256" key="1">
    <source>
        <dbReference type="ARBA" id="ARBA00008683"/>
    </source>
</evidence>
<evidence type="ECO:0000256" key="2">
    <source>
        <dbReference type="ARBA" id="ARBA00022670"/>
    </source>
</evidence>
<dbReference type="Gene3D" id="3.90.226.10">
    <property type="entry name" value="2-enoyl-CoA Hydratase, Chain A, domain 1"/>
    <property type="match status" value="2"/>
</dbReference>
<dbReference type="CDD" id="cd07023">
    <property type="entry name" value="S49_Sppa_N_C"/>
    <property type="match status" value="1"/>
</dbReference>
<dbReference type="InterPro" id="IPR029045">
    <property type="entry name" value="ClpP/crotonase-like_dom_sf"/>
</dbReference>
<keyword evidence="2" id="KW-0645">Protease</keyword>
<dbReference type="Pfam" id="PF01343">
    <property type="entry name" value="Peptidase_S49"/>
    <property type="match status" value="1"/>
</dbReference>
<dbReference type="InterPro" id="IPR002142">
    <property type="entry name" value="Peptidase_S49"/>
</dbReference>
<evidence type="ECO:0000313" key="8">
    <source>
        <dbReference type="Proteomes" id="UP000178086"/>
    </source>
</evidence>
<dbReference type="SUPFAM" id="SSF52096">
    <property type="entry name" value="ClpP/crotonase"/>
    <property type="match status" value="1"/>
</dbReference>
<organism evidence="7 8">
    <name type="scientific">Candidatus Aquicultor primus</name>
    <dbReference type="NCBI Taxonomy" id="1797195"/>
    <lineage>
        <taxon>Bacteria</taxon>
        <taxon>Bacillati</taxon>
        <taxon>Actinomycetota</taxon>
        <taxon>Candidatus Aquicultoria</taxon>
        <taxon>Candidatus Aquicultorales</taxon>
        <taxon>Candidatus Aquicultoraceae</taxon>
        <taxon>Candidatus Aquicultor</taxon>
    </lineage>
</organism>
<accession>A0A1F2UJH3</accession>
<dbReference type="GO" id="GO:0006508">
    <property type="term" value="P:proteolysis"/>
    <property type="evidence" value="ECO:0007669"/>
    <property type="project" value="UniProtKB-KW"/>
</dbReference>
<reference evidence="7 8" key="1">
    <citation type="journal article" date="2016" name="Nat. Commun.">
        <title>Thousands of microbial genomes shed light on interconnected biogeochemical processes in an aquifer system.</title>
        <authorList>
            <person name="Anantharaman K."/>
            <person name="Brown C.T."/>
            <person name="Hug L.A."/>
            <person name="Sharon I."/>
            <person name="Castelle C.J."/>
            <person name="Probst A.J."/>
            <person name="Thomas B.C."/>
            <person name="Singh A."/>
            <person name="Wilkins M.J."/>
            <person name="Karaoz U."/>
            <person name="Brodie E.L."/>
            <person name="Williams K.H."/>
            <person name="Hubbard S.S."/>
            <person name="Banfield J.F."/>
        </authorList>
    </citation>
    <scope>NUCLEOTIDE SEQUENCE [LARGE SCALE GENOMIC DNA]</scope>
</reference>
<gene>
    <name evidence="7" type="ORF">A2074_05775</name>
</gene>
<dbReference type="NCBIfam" id="TIGR00706">
    <property type="entry name" value="SppA_dom"/>
    <property type="match status" value="1"/>
</dbReference>
<keyword evidence="5" id="KW-0472">Membrane</keyword>
<evidence type="ECO:0000256" key="5">
    <source>
        <dbReference type="SAM" id="Phobius"/>
    </source>
</evidence>
<dbReference type="PANTHER" id="PTHR42987">
    <property type="entry name" value="PEPTIDASE S49"/>
    <property type="match status" value="1"/>
</dbReference>
<keyword evidence="5" id="KW-0812">Transmembrane</keyword>
<dbReference type="InterPro" id="IPR004635">
    <property type="entry name" value="Pept_S49_SppA"/>
</dbReference>
<keyword evidence="3" id="KW-0378">Hydrolase</keyword>
<dbReference type="Proteomes" id="UP000178086">
    <property type="component" value="Unassembled WGS sequence"/>
</dbReference>
<dbReference type="EMBL" id="MELI01000074">
    <property type="protein sequence ID" value="OFW33152.1"/>
    <property type="molecule type" value="Genomic_DNA"/>
</dbReference>
<comment type="caution">
    <text evidence="7">The sequence shown here is derived from an EMBL/GenBank/DDBJ whole genome shotgun (WGS) entry which is preliminary data.</text>
</comment>
<evidence type="ECO:0000259" key="6">
    <source>
        <dbReference type="Pfam" id="PF01343"/>
    </source>
</evidence>
<name>A0A1F2UJH3_9ACTN</name>
<feature type="domain" description="Peptidase S49" evidence="6">
    <location>
        <begin position="110"/>
        <end position="256"/>
    </location>
</feature>
<sequence length="315" mass="33283">MKKSTIVISGIVAVVAISLVAIIVLALGSIDQVRGGNGDVISFISLSGTIAEGQDASLLSAGSGITPKFVRDRLEEANDDPAVGAIILKIDSGGGAVGASQEIAELVGKSENPGVIFAGDTVASGAYYISSQADKIVAKRGSLVGSIGVISQIPDLSGLMDKLGIKLQTIKSGKHKDMFQRTLTPEEEVKFQALSDEIYNQFIDDVAKGRKLKRAKVEELATGELFPATTAKKLGLVDILGGYDTAIDTAAKLAKIEDPIVEEYRPPGLFNDVFGSPGIYIRDLIKLKVLGSDLMMLEHLRANYGTPQYKYDGGL</sequence>
<keyword evidence="4" id="KW-0720">Serine protease</keyword>
<dbReference type="InterPro" id="IPR047272">
    <property type="entry name" value="S49_SppA_C"/>
</dbReference>
<evidence type="ECO:0000313" key="7">
    <source>
        <dbReference type="EMBL" id="OFW33152.1"/>
    </source>
</evidence>
<dbReference type="AlphaFoldDB" id="A0A1F2UJH3"/>
<feature type="transmembrane region" description="Helical" evidence="5">
    <location>
        <begin position="6"/>
        <end position="27"/>
    </location>
</feature>
<evidence type="ECO:0000256" key="4">
    <source>
        <dbReference type="ARBA" id="ARBA00022825"/>
    </source>
</evidence>
<dbReference type="GO" id="GO:0008236">
    <property type="term" value="F:serine-type peptidase activity"/>
    <property type="evidence" value="ECO:0007669"/>
    <property type="project" value="UniProtKB-KW"/>
</dbReference>
<protein>
    <recommendedName>
        <fullName evidence="6">Peptidase S49 domain-containing protein</fullName>
    </recommendedName>
</protein>
<dbReference type="PANTHER" id="PTHR42987:SF4">
    <property type="entry name" value="PROTEASE SOHB-RELATED"/>
    <property type="match status" value="1"/>
</dbReference>
<proteinExistence type="inferred from homology"/>
<keyword evidence="5" id="KW-1133">Transmembrane helix</keyword>
<comment type="similarity">
    <text evidence="1">Belongs to the peptidase S49 family.</text>
</comment>
<evidence type="ECO:0000256" key="3">
    <source>
        <dbReference type="ARBA" id="ARBA00022801"/>
    </source>
</evidence>